<dbReference type="RefSeq" id="WP_379268593.1">
    <property type="nucleotide sequence ID" value="NZ_JBHUGT010000026.1"/>
</dbReference>
<proteinExistence type="predicted"/>
<dbReference type="NCBIfam" id="TIGR02669">
    <property type="entry name" value="SpoIID_LytB"/>
    <property type="match status" value="1"/>
</dbReference>
<evidence type="ECO:0000313" key="2">
    <source>
        <dbReference type="EMBL" id="MFD2658752.1"/>
    </source>
</evidence>
<comment type="caution">
    <text evidence="2">The sequence shown here is derived from an EMBL/GenBank/DDBJ whole genome shotgun (WGS) entry which is preliminary data.</text>
</comment>
<accession>A0ABW5QQW3</accession>
<evidence type="ECO:0000259" key="1">
    <source>
        <dbReference type="Pfam" id="PF08486"/>
    </source>
</evidence>
<feature type="domain" description="Sporulation stage II protein D amidase enhancer LytB N-terminal" evidence="1">
    <location>
        <begin position="314"/>
        <end position="401"/>
    </location>
</feature>
<dbReference type="PANTHER" id="PTHR30032:SF4">
    <property type="entry name" value="AMIDASE ENHANCER"/>
    <property type="match status" value="1"/>
</dbReference>
<gene>
    <name evidence="2" type="ORF">ACFSW5_00560</name>
</gene>
<organism evidence="2 3">
    <name type="scientific">Paenibacillus thailandensis</name>
    <dbReference type="NCBI Taxonomy" id="393250"/>
    <lineage>
        <taxon>Bacteria</taxon>
        <taxon>Bacillati</taxon>
        <taxon>Bacillota</taxon>
        <taxon>Bacilli</taxon>
        <taxon>Bacillales</taxon>
        <taxon>Paenibacillaceae</taxon>
        <taxon>Paenibacillus</taxon>
    </lineage>
</organism>
<dbReference type="Proteomes" id="UP001597493">
    <property type="component" value="Unassembled WGS sequence"/>
</dbReference>
<dbReference type="PANTHER" id="PTHR30032">
    <property type="entry name" value="N-ACETYLMURAMOYL-L-ALANINE AMIDASE-RELATED"/>
    <property type="match status" value="1"/>
</dbReference>
<protein>
    <submittedName>
        <fullName evidence="2">SpoIID/LytB domain-containing protein</fullName>
    </submittedName>
</protein>
<dbReference type="Pfam" id="PF08486">
    <property type="entry name" value="SpoIID"/>
    <property type="match status" value="1"/>
</dbReference>
<reference evidence="3" key="1">
    <citation type="journal article" date="2019" name="Int. J. Syst. Evol. Microbiol.">
        <title>The Global Catalogue of Microorganisms (GCM) 10K type strain sequencing project: providing services to taxonomists for standard genome sequencing and annotation.</title>
        <authorList>
            <consortium name="The Broad Institute Genomics Platform"/>
            <consortium name="The Broad Institute Genome Sequencing Center for Infectious Disease"/>
            <person name="Wu L."/>
            <person name="Ma J."/>
        </authorList>
    </citation>
    <scope>NUCLEOTIDE SEQUENCE [LARGE SCALE GENOMIC DNA]</scope>
    <source>
        <strain evidence="3">TISTR 1827</strain>
    </source>
</reference>
<dbReference type="InterPro" id="IPR013693">
    <property type="entry name" value="SpoIID/LytB_N"/>
</dbReference>
<sequence>MMNVSWTLRRVSLLTTIGILLMSVFGVTPSQGAVPGLDTIRVGIFLNYPGKYTVNTGAATLSSTGGVSVGVRQPAGTERWFAAGAGEQVRFSRDDYKVKLVETADFATALSVFKRVQSASGTGFLFSLWKNGQTVYQVTEGVYATASAASAAQARWKADQELQKLSGGYAPELQGPLHLKGGSYGTEAEAVNAAKAFGNAGVDAYVALNKADGGTLKYTVLVGSAADETALAAVQTKAAAVSSSLQRAADGELYLIKRTDHSITAKADASASMYLIPGNEMKVWVSPAGDDPIKLTERYNRTYRGSFEISVLNDRLAVVNELPFEQYLYSVVGSEMYASWPAEALKAQAVAARTYALYQGFGFQIAHVVDSVLSEAYGGTGAETPATRAAVDATAGEVLLYNGKLIEALFSSNGGGKTSDATEVWGNAVPYLKSVASPADSIAEKGLGYWYRSVLPSGVVGYIQESELTDTGRKNAAGKPIMTVGVSGADVRKIPLVQSNVPAVATAAAGTEVVAVEKTVQSNAMSWVRGPFTSSELLASMKNNITSTVPSSIWSLQVTERGESGRVLAMNVNGTELGVKYPDKFRSALGSLPSTKFTVDETAKIVMSGSSATATRTSNAQPLYVMGADGKAKQLTEPNVFILNGQGDVRTATKEPSFRFTGTGNGHGIGLSQYGAYGLAEQGYDYQYILKYYYKDVEIVKE</sequence>
<dbReference type="InterPro" id="IPR013486">
    <property type="entry name" value="SpoIID/LytB"/>
</dbReference>
<keyword evidence="3" id="KW-1185">Reference proteome</keyword>
<name>A0ABW5QQW3_9BACL</name>
<dbReference type="EMBL" id="JBHUMY010000001">
    <property type="protein sequence ID" value="MFD2658752.1"/>
    <property type="molecule type" value="Genomic_DNA"/>
</dbReference>
<evidence type="ECO:0000313" key="3">
    <source>
        <dbReference type="Proteomes" id="UP001597493"/>
    </source>
</evidence>
<dbReference type="InterPro" id="IPR051922">
    <property type="entry name" value="Bact_Sporulation_Assoc"/>
</dbReference>